<evidence type="ECO:0000256" key="2">
    <source>
        <dbReference type="SAM" id="MobiDB-lite"/>
    </source>
</evidence>
<dbReference type="InterPro" id="IPR050570">
    <property type="entry name" value="Cell_wall_metabolism_enzyme"/>
</dbReference>
<comment type="caution">
    <text evidence="5">The sequence shown here is derived from an EMBL/GenBank/DDBJ whole genome shotgun (WGS) entry which is preliminary data.</text>
</comment>
<evidence type="ECO:0000313" key="6">
    <source>
        <dbReference type="Proteomes" id="UP000571950"/>
    </source>
</evidence>
<dbReference type="Proteomes" id="UP000571950">
    <property type="component" value="Unassembled WGS sequence"/>
</dbReference>
<gene>
    <name evidence="5" type="ORF">GGR43_001273</name>
</gene>
<dbReference type="GO" id="GO:0004222">
    <property type="term" value="F:metalloendopeptidase activity"/>
    <property type="evidence" value="ECO:0007669"/>
    <property type="project" value="TreeGrafter"/>
</dbReference>
<keyword evidence="6" id="KW-1185">Reference proteome</keyword>
<dbReference type="FunFam" id="2.70.70.10:FF:000006">
    <property type="entry name" value="M23 family peptidase"/>
    <property type="match status" value="1"/>
</dbReference>
<dbReference type="PANTHER" id="PTHR21666">
    <property type="entry name" value="PEPTIDASE-RELATED"/>
    <property type="match status" value="1"/>
</dbReference>
<evidence type="ECO:0000256" key="3">
    <source>
        <dbReference type="SAM" id="Phobius"/>
    </source>
</evidence>
<evidence type="ECO:0000256" key="1">
    <source>
        <dbReference type="ARBA" id="ARBA00022729"/>
    </source>
</evidence>
<dbReference type="AlphaFoldDB" id="A0A7W6FP93"/>
<keyword evidence="5" id="KW-0378">Hydrolase</keyword>
<name>A0A7W6FP93_9SPHN</name>
<dbReference type="SUPFAM" id="SSF51261">
    <property type="entry name" value="Duplicated hybrid motif"/>
    <property type="match status" value="1"/>
</dbReference>
<evidence type="ECO:0000313" key="5">
    <source>
        <dbReference type="EMBL" id="MBB3925560.1"/>
    </source>
</evidence>
<protein>
    <submittedName>
        <fullName evidence="5">Murein DD-endopeptidase MepM/ murein hydrolase activator NlpD</fullName>
    </submittedName>
</protein>
<feature type="transmembrane region" description="Helical" evidence="3">
    <location>
        <begin position="21"/>
        <end position="41"/>
    </location>
</feature>
<dbReference type="EMBL" id="JACIDT010000003">
    <property type="protein sequence ID" value="MBB3925560.1"/>
    <property type="molecule type" value="Genomic_DNA"/>
</dbReference>
<reference evidence="5 6" key="1">
    <citation type="submission" date="2020-08" db="EMBL/GenBank/DDBJ databases">
        <title>Genomic Encyclopedia of Type Strains, Phase IV (KMG-IV): sequencing the most valuable type-strain genomes for metagenomic binning, comparative biology and taxonomic classification.</title>
        <authorList>
            <person name="Goeker M."/>
        </authorList>
    </citation>
    <scope>NUCLEOTIDE SEQUENCE [LARGE SCALE GENOMIC DNA]</scope>
    <source>
        <strain evidence="5 6">DSM 26189</strain>
    </source>
</reference>
<dbReference type="RefSeq" id="WP_284277277.1">
    <property type="nucleotide sequence ID" value="NZ_BSPS01000018.1"/>
</dbReference>
<dbReference type="Pfam" id="PF01551">
    <property type="entry name" value="Peptidase_M23"/>
    <property type="match status" value="1"/>
</dbReference>
<feature type="region of interest" description="Disordered" evidence="2">
    <location>
        <begin position="98"/>
        <end position="126"/>
    </location>
</feature>
<dbReference type="PANTHER" id="PTHR21666:SF289">
    <property type="entry name" value="L-ALA--D-GLU ENDOPEPTIDASE"/>
    <property type="match status" value="1"/>
</dbReference>
<dbReference type="InterPro" id="IPR011055">
    <property type="entry name" value="Dup_hybrid_motif"/>
</dbReference>
<accession>A0A7W6FP93</accession>
<keyword evidence="3" id="KW-1133">Transmembrane helix</keyword>
<keyword evidence="3" id="KW-0472">Membrane</keyword>
<sequence>MFRSQGRVRFVRIGSALQIGTATAVCAIALGWAAVAGNMMWQHFSLAQDQAAIDAQARSVAAEARKVDAYKQSVNDIAADLDRRQDLLDDMIRSQFGTDGADPGLVGAPDAETQADTPSDTSAAAQKKQLSALSGMDRLRAMEERQTRFAHRLAALVDQRARKAEAAIRSFGLKPEQLAGRTAQGGPYIPWTAKGVADDDALTKLAGSLSRLNMLERSLVSIPSGRPTASPMLSSSYGYRSDPFNGHAAFHAGLDFPGRYGQPILAAATGRVSYVGQRQGYGNVVEIDHGHGIMTRYAHLSGFSARTGQDVTRGVQIGRMGSTGRSTGTHLHFEVRVNGAPINPRRFLEVKDDVLQVQQIAKQRFARVNGRNDDEADRS</sequence>
<dbReference type="Gene3D" id="2.70.70.10">
    <property type="entry name" value="Glucose Permease (Domain IIA)"/>
    <property type="match status" value="1"/>
</dbReference>
<dbReference type="InterPro" id="IPR016047">
    <property type="entry name" value="M23ase_b-sheet_dom"/>
</dbReference>
<dbReference type="CDD" id="cd12797">
    <property type="entry name" value="M23_peptidase"/>
    <property type="match status" value="1"/>
</dbReference>
<organism evidence="5 6">
    <name type="scientific">Sphingobium jiangsuense</name>
    <dbReference type="NCBI Taxonomy" id="870476"/>
    <lineage>
        <taxon>Bacteria</taxon>
        <taxon>Pseudomonadati</taxon>
        <taxon>Pseudomonadota</taxon>
        <taxon>Alphaproteobacteria</taxon>
        <taxon>Sphingomonadales</taxon>
        <taxon>Sphingomonadaceae</taxon>
        <taxon>Sphingobium</taxon>
    </lineage>
</organism>
<feature type="compositionally biased region" description="Polar residues" evidence="2">
    <location>
        <begin position="114"/>
        <end position="126"/>
    </location>
</feature>
<keyword evidence="3" id="KW-0812">Transmembrane</keyword>
<proteinExistence type="predicted"/>
<feature type="domain" description="M23ase beta-sheet core" evidence="4">
    <location>
        <begin position="250"/>
        <end position="344"/>
    </location>
</feature>
<evidence type="ECO:0000259" key="4">
    <source>
        <dbReference type="Pfam" id="PF01551"/>
    </source>
</evidence>
<keyword evidence="1" id="KW-0732">Signal</keyword>